<evidence type="ECO:0000313" key="4">
    <source>
        <dbReference type="EMBL" id="GAG44217.1"/>
    </source>
</evidence>
<evidence type="ECO:0000256" key="2">
    <source>
        <dbReference type="ARBA" id="ARBA00023172"/>
    </source>
</evidence>
<organism evidence="4">
    <name type="scientific">marine sediment metagenome</name>
    <dbReference type="NCBI Taxonomy" id="412755"/>
    <lineage>
        <taxon>unclassified sequences</taxon>
        <taxon>metagenomes</taxon>
        <taxon>ecological metagenomes</taxon>
    </lineage>
</organism>
<accession>X0YA97</accession>
<protein>
    <recommendedName>
        <fullName evidence="3">Tyr recombinase domain-containing protein</fullName>
    </recommendedName>
</protein>
<dbReference type="Gene3D" id="1.10.150.130">
    <property type="match status" value="1"/>
</dbReference>
<keyword evidence="1" id="KW-0238">DNA-binding</keyword>
<name>X0YA97_9ZZZZ</name>
<dbReference type="GO" id="GO:0003677">
    <property type="term" value="F:DNA binding"/>
    <property type="evidence" value="ECO:0007669"/>
    <property type="project" value="UniProtKB-KW"/>
</dbReference>
<dbReference type="InterPro" id="IPR002104">
    <property type="entry name" value="Integrase_catalytic"/>
</dbReference>
<sequence>ELITQNSIDKFILQRGSEIKRSTLNKDIRNLRTFINWCREKRYLNGNLKIKELKEEERPVRSLNDIQIKKLLIAAKAYRPTKMRILLALGTGLRRGDIDSLKISDIDFFKNSIATTSRK</sequence>
<dbReference type="GO" id="GO:0006310">
    <property type="term" value="P:DNA recombination"/>
    <property type="evidence" value="ECO:0007669"/>
    <property type="project" value="UniProtKB-KW"/>
</dbReference>
<evidence type="ECO:0000256" key="1">
    <source>
        <dbReference type="ARBA" id="ARBA00023125"/>
    </source>
</evidence>
<dbReference type="InterPro" id="IPR010998">
    <property type="entry name" value="Integrase_recombinase_N"/>
</dbReference>
<dbReference type="PROSITE" id="PS51898">
    <property type="entry name" value="TYR_RECOMBINASE"/>
    <property type="match status" value="1"/>
</dbReference>
<dbReference type="Gene3D" id="1.10.443.10">
    <property type="entry name" value="Intergrase catalytic core"/>
    <property type="match status" value="1"/>
</dbReference>
<keyword evidence="2" id="KW-0233">DNA recombination</keyword>
<proteinExistence type="predicted"/>
<dbReference type="GO" id="GO:0015074">
    <property type="term" value="P:DNA integration"/>
    <property type="evidence" value="ECO:0007669"/>
    <property type="project" value="InterPro"/>
</dbReference>
<dbReference type="InterPro" id="IPR013762">
    <property type="entry name" value="Integrase-like_cat_sf"/>
</dbReference>
<feature type="non-terminal residue" evidence="4">
    <location>
        <position position="1"/>
    </location>
</feature>
<gene>
    <name evidence="4" type="ORF">S01H1_84758</name>
</gene>
<dbReference type="SUPFAM" id="SSF56349">
    <property type="entry name" value="DNA breaking-rejoining enzymes"/>
    <property type="match status" value="1"/>
</dbReference>
<evidence type="ECO:0000259" key="3">
    <source>
        <dbReference type="PROSITE" id="PS51898"/>
    </source>
</evidence>
<comment type="caution">
    <text evidence="4">The sequence shown here is derived from an EMBL/GenBank/DDBJ whole genome shotgun (WGS) entry which is preliminary data.</text>
</comment>
<feature type="non-terminal residue" evidence="4">
    <location>
        <position position="119"/>
    </location>
</feature>
<reference evidence="4" key="1">
    <citation type="journal article" date="2014" name="Front. Microbiol.">
        <title>High frequency of phylogenetically diverse reductive dehalogenase-homologous genes in deep subseafloor sedimentary metagenomes.</title>
        <authorList>
            <person name="Kawai M."/>
            <person name="Futagami T."/>
            <person name="Toyoda A."/>
            <person name="Takaki Y."/>
            <person name="Nishi S."/>
            <person name="Hori S."/>
            <person name="Arai W."/>
            <person name="Tsubouchi T."/>
            <person name="Morono Y."/>
            <person name="Uchiyama I."/>
            <person name="Ito T."/>
            <person name="Fujiyama A."/>
            <person name="Inagaki F."/>
            <person name="Takami H."/>
        </authorList>
    </citation>
    <scope>NUCLEOTIDE SEQUENCE</scope>
    <source>
        <strain evidence="4">Expedition CK06-06</strain>
    </source>
</reference>
<feature type="domain" description="Tyr recombinase" evidence="3">
    <location>
        <begin position="58"/>
        <end position="119"/>
    </location>
</feature>
<dbReference type="InterPro" id="IPR011010">
    <property type="entry name" value="DNA_brk_join_enz"/>
</dbReference>
<dbReference type="EMBL" id="BARS01057961">
    <property type="protein sequence ID" value="GAG44217.1"/>
    <property type="molecule type" value="Genomic_DNA"/>
</dbReference>
<dbReference type="AlphaFoldDB" id="X0YA97"/>